<comment type="caution">
    <text evidence="2">The sequence shown here is derived from an EMBL/GenBank/DDBJ whole genome shotgun (WGS) entry which is preliminary data.</text>
</comment>
<dbReference type="InterPro" id="IPR024976">
    <property type="entry name" value="DUF3885"/>
</dbReference>
<evidence type="ECO:0000313" key="2">
    <source>
        <dbReference type="EMBL" id="EUJ57929.1"/>
    </source>
</evidence>
<sequence length="71" mass="8659">MNEQKDFIHLLQEEGIRFEMGNPTMLLTTHQYMDQVDERSMAIFYELFKEDEDVEIMIHEYHKKKKLVPPE</sequence>
<organism evidence="2 3">
    <name type="scientific">Listeria fleischmannii FSL S10-1203</name>
    <dbReference type="NCBI Taxonomy" id="1265822"/>
    <lineage>
        <taxon>Bacteria</taxon>
        <taxon>Bacillati</taxon>
        <taxon>Bacillota</taxon>
        <taxon>Bacilli</taxon>
        <taxon>Bacillales</taxon>
        <taxon>Listeriaceae</taxon>
        <taxon>Listeria</taxon>
    </lineage>
</organism>
<dbReference type="EMBL" id="AODM01000027">
    <property type="protein sequence ID" value="EUJ57929.1"/>
    <property type="molecule type" value="Genomic_DNA"/>
</dbReference>
<dbReference type="Proteomes" id="UP000019241">
    <property type="component" value="Unassembled WGS sequence"/>
</dbReference>
<dbReference type="AlphaFoldDB" id="W7DTC6"/>
<dbReference type="Pfam" id="PF13021">
    <property type="entry name" value="DUF3885"/>
    <property type="match status" value="1"/>
</dbReference>
<gene>
    <name evidence="2" type="ORF">MCOL2_08601</name>
</gene>
<reference evidence="2 3" key="1">
    <citation type="submission" date="2012-12" db="EMBL/GenBank/DDBJ databases">
        <title>Novel taxa of Listeriaceae from agricultural environments in the United States.</title>
        <authorList>
            <person name="den Bakker H.C."/>
            <person name="Allred A."/>
            <person name="Warchocki S."/>
            <person name="Wright E.M."/>
            <person name="Burrell A."/>
            <person name="Nightingale K.K."/>
            <person name="Kephart D."/>
            <person name="Wiedmann M."/>
        </authorList>
    </citation>
    <scope>NUCLEOTIDE SEQUENCE [LARGE SCALE GENOMIC DNA]</scope>
    <source>
        <strain evidence="2 3">FSL S10-1203</strain>
    </source>
</reference>
<evidence type="ECO:0000313" key="3">
    <source>
        <dbReference type="Proteomes" id="UP000019241"/>
    </source>
</evidence>
<proteinExistence type="predicted"/>
<feature type="domain" description="DUF3885" evidence="1">
    <location>
        <begin position="13"/>
        <end position="66"/>
    </location>
</feature>
<accession>W7DTC6</accession>
<dbReference type="PATRIC" id="fig|1265822.4.peg.1755"/>
<evidence type="ECO:0000259" key="1">
    <source>
        <dbReference type="Pfam" id="PF13021"/>
    </source>
</evidence>
<name>W7DTC6_9LIST</name>
<protein>
    <recommendedName>
        <fullName evidence="1">DUF3885 domain-containing protein</fullName>
    </recommendedName>
</protein>